<accession>A0ABR4GN24</accession>
<comment type="caution">
    <text evidence="6">The sequence shown here is derived from an EMBL/GenBank/DDBJ whole genome shotgun (WGS) entry which is preliminary data.</text>
</comment>
<reference evidence="6 7" key="1">
    <citation type="submission" date="2024-07" db="EMBL/GenBank/DDBJ databases">
        <title>Section-level genome sequencing and comparative genomics of Aspergillus sections Usti and Cavernicolus.</title>
        <authorList>
            <consortium name="Lawrence Berkeley National Laboratory"/>
            <person name="Nybo J.L."/>
            <person name="Vesth T.C."/>
            <person name="Theobald S."/>
            <person name="Frisvad J.C."/>
            <person name="Larsen T.O."/>
            <person name="Kjaerboelling I."/>
            <person name="Rothschild-Mancinelli K."/>
            <person name="Lyhne E.K."/>
            <person name="Kogle M.E."/>
            <person name="Barry K."/>
            <person name="Clum A."/>
            <person name="Na H."/>
            <person name="Ledsgaard L."/>
            <person name="Lin J."/>
            <person name="Lipzen A."/>
            <person name="Kuo A."/>
            <person name="Riley R."/>
            <person name="Mondo S."/>
            <person name="Labutti K."/>
            <person name="Haridas S."/>
            <person name="Pangalinan J."/>
            <person name="Salamov A.A."/>
            <person name="Simmons B.A."/>
            <person name="Magnuson J.K."/>
            <person name="Chen J."/>
            <person name="Drula E."/>
            <person name="Henrissat B."/>
            <person name="Wiebenga A."/>
            <person name="Lubbers R.J."/>
            <person name="Gomes A.C."/>
            <person name="Makela M.R."/>
            <person name="Stajich J."/>
            <person name="Grigoriev I.V."/>
            <person name="Mortensen U.H."/>
            <person name="De Vries R.P."/>
            <person name="Baker S.E."/>
            <person name="Andersen M.R."/>
        </authorList>
    </citation>
    <scope>NUCLEOTIDE SEQUENCE [LARGE SCALE GENOMIC DNA]</scope>
    <source>
        <strain evidence="6 7">CBS 209.92</strain>
    </source>
</reference>
<dbReference type="PANTHER" id="PTHR47424:SF3">
    <property type="entry name" value="REGULATORY PROTEIN GAL4"/>
    <property type="match status" value="1"/>
</dbReference>
<evidence type="ECO:0000256" key="3">
    <source>
        <dbReference type="ARBA" id="ARBA00023163"/>
    </source>
</evidence>
<protein>
    <recommendedName>
        <fullName evidence="5">Xylanolytic transcriptional activator regulatory domain-containing protein</fullName>
    </recommendedName>
</protein>
<evidence type="ECO:0000313" key="6">
    <source>
        <dbReference type="EMBL" id="KAL2800469.1"/>
    </source>
</evidence>
<keyword evidence="1" id="KW-0805">Transcription regulation</keyword>
<keyword evidence="3" id="KW-0804">Transcription</keyword>
<dbReference type="PANTHER" id="PTHR47424">
    <property type="entry name" value="REGULATORY PROTEIN GAL4"/>
    <property type="match status" value="1"/>
</dbReference>
<keyword evidence="7" id="KW-1185">Reference proteome</keyword>
<dbReference type="InterPro" id="IPR007219">
    <property type="entry name" value="XnlR_reg_dom"/>
</dbReference>
<gene>
    <name evidence="6" type="ORF">BJX66DRAFT_332044</name>
</gene>
<evidence type="ECO:0000313" key="7">
    <source>
        <dbReference type="Proteomes" id="UP001610563"/>
    </source>
</evidence>
<feature type="domain" description="Xylanolytic transcriptional activator regulatory" evidence="5">
    <location>
        <begin position="4"/>
        <end position="59"/>
    </location>
</feature>
<evidence type="ECO:0000256" key="4">
    <source>
        <dbReference type="ARBA" id="ARBA00023242"/>
    </source>
</evidence>
<organism evidence="6 7">
    <name type="scientific">Aspergillus keveii</name>
    <dbReference type="NCBI Taxonomy" id="714993"/>
    <lineage>
        <taxon>Eukaryota</taxon>
        <taxon>Fungi</taxon>
        <taxon>Dikarya</taxon>
        <taxon>Ascomycota</taxon>
        <taxon>Pezizomycotina</taxon>
        <taxon>Eurotiomycetes</taxon>
        <taxon>Eurotiomycetidae</taxon>
        <taxon>Eurotiales</taxon>
        <taxon>Aspergillaceae</taxon>
        <taxon>Aspergillus</taxon>
        <taxon>Aspergillus subgen. Nidulantes</taxon>
    </lineage>
</organism>
<sequence length="370" mass="42475">MAVTVDYAFAMNLNNEDAWTGCALREQEHRRLLWWTIYFLDRRIALLLKRPLLIRDADFIVAGFTDQSRRTFLSRTSLHLTTGSSDEQRPWKPPLPPTQDWYDYLEFNIRWSKIATRIWDAFFSLRGSRSIEVEQVELIDALLVKLQTGLPPRLRWDVKNLPGLLRQGTEDKHFRLQIVVFERINILHLVVRSRFLQVQHQLTTQQSKSQMVETAQDVAAKTIDSICQYLAVRDGIRSWSTYWSLSLVETCNWVTPILTAQTVPPGASYMVTMSVRRALECLEGMKKMKVAATEMAMERLTSVLNELAGPGSVAWTTALSLPEVCPEFWRDHRYTDDLGVGGDSWMLEQGLFDVDWEGGCSPSGFPNVTL</sequence>
<evidence type="ECO:0000256" key="1">
    <source>
        <dbReference type="ARBA" id="ARBA00023015"/>
    </source>
</evidence>
<name>A0ABR4GN24_9EURO</name>
<dbReference type="InterPro" id="IPR051127">
    <property type="entry name" value="Fungal_SecMet_Regulators"/>
</dbReference>
<dbReference type="Pfam" id="PF04082">
    <property type="entry name" value="Fungal_trans"/>
    <property type="match status" value="1"/>
</dbReference>
<dbReference type="Proteomes" id="UP001610563">
    <property type="component" value="Unassembled WGS sequence"/>
</dbReference>
<evidence type="ECO:0000259" key="5">
    <source>
        <dbReference type="Pfam" id="PF04082"/>
    </source>
</evidence>
<evidence type="ECO:0000256" key="2">
    <source>
        <dbReference type="ARBA" id="ARBA00023125"/>
    </source>
</evidence>
<dbReference type="CDD" id="cd12148">
    <property type="entry name" value="fungal_TF_MHR"/>
    <property type="match status" value="1"/>
</dbReference>
<keyword evidence="2" id="KW-0238">DNA-binding</keyword>
<proteinExistence type="predicted"/>
<dbReference type="EMBL" id="JBFTWV010000003">
    <property type="protein sequence ID" value="KAL2800469.1"/>
    <property type="molecule type" value="Genomic_DNA"/>
</dbReference>
<keyword evidence="4" id="KW-0539">Nucleus</keyword>